<feature type="chain" id="PRO_5020184052" evidence="13">
    <location>
        <begin position="24"/>
        <end position="618"/>
    </location>
</feature>
<dbReference type="InterPro" id="IPR012910">
    <property type="entry name" value="Plug_dom"/>
</dbReference>
<evidence type="ECO:0000256" key="2">
    <source>
        <dbReference type="ARBA" id="ARBA00022448"/>
    </source>
</evidence>
<dbReference type="CDD" id="cd01347">
    <property type="entry name" value="ligand_gated_channel"/>
    <property type="match status" value="1"/>
</dbReference>
<keyword evidence="6" id="KW-0406">Ion transport</keyword>
<keyword evidence="9 11" id="KW-0472">Membrane</keyword>
<dbReference type="Gene3D" id="2.40.170.20">
    <property type="entry name" value="TonB-dependent receptor, beta-barrel domain"/>
    <property type="match status" value="1"/>
</dbReference>
<evidence type="ECO:0000313" key="16">
    <source>
        <dbReference type="EMBL" id="TDR39141.1"/>
    </source>
</evidence>
<dbReference type="NCBIfam" id="TIGR01779">
    <property type="entry name" value="TonB-B12"/>
    <property type="match status" value="1"/>
</dbReference>
<reference evidence="16 17" key="1">
    <citation type="submission" date="2019-03" db="EMBL/GenBank/DDBJ databases">
        <title>Genomic Encyclopedia of Type Strains, Phase IV (KMG-IV): sequencing the most valuable type-strain genomes for metagenomic binning, comparative biology and taxonomic classification.</title>
        <authorList>
            <person name="Goeker M."/>
        </authorList>
    </citation>
    <scope>NUCLEOTIDE SEQUENCE [LARGE SCALE GENOMIC DNA]</scope>
    <source>
        <strain evidence="16 17">DSM 21667</strain>
    </source>
</reference>
<dbReference type="GO" id="GO:0015420">
    <property type="term" value="F:ABC-type vitamin B12 transporter activity"/>
    <property type="evidence" value="ECO:0007669"/>
    <property type="project" value="InterPro"/>
</dbReference>
<dbReference type="PANTHER" id="PTHR30069">
    <property type="entry name" value="TONB-DEPENDENT OUTER MEMBRANE RECEPTOR"/>
    <property type="match status" value="1"/>
</dbReference>
<dbReference type="EMBL" id="SNZH01000017">
    <property type="protein sequence ID" value="TDR39141.1"/>
    <property type="molecule type" value="Genomic_DNA"/>
</dbReference>
<evidence type="ECO:0000259" key="15">
    <source>
        <dbReference type="Pfam" id="PF07715"/>
    </source>
</evidence>
<keyword evidence="7 12" id="KW-0798">TonB box</keyword>
<dbReference type="InterPro" id="IPR039426">
    <property type="entry name" value="TonB-dep_rcpt-like"/>
</dbReference>
<keyword evidence="5 13" id="KW-0732">Signal</keyword>
<dbReference type="OrthoDB" id="9764669at2"/>
<evidence type="ECO:0000256" key="9">
    <source>
        <dbReference type="ARBA" id="ARBA00023136"/>
    </source>
</evidence>
<dbReference type="PROSITE" id="PS52016">
    <property type="entry name" value="TONB_DEPENDENT_REC_3"/>
    <property type="match status" value="1"/>
</dbReference>
<comment type="caution">
    <text evidence="16">The sequence shown here is derived from an EMBL/GenBank/DDBJ whole genome shotgun (WGS) entry which is preliminary data.</text>
</comment>
<comment type="similarity">
    <text evidence="11 12">Belongs to the TonB-dependent receptor family.</text>
</comment>
<dbReference type="Pfam" id="PF00593">
    <property type="entry name" value="TonB_dep_Rec_b-barrel"/>
    <property type="match status" value="1"/>
</dbReference>
<evidence type="ECO:0000256" key="6">
    <source>
        <dbReference type="ARBA" id="ARBA00023065"/>
    </source>
</evidence>
<evidence type="ECO:0000256" key="4">
    <source>
        <dbReference type="ARBA" id="ARBA00022692"/>
    </source>
</evidence>
<evidence type="ECO:0000256" key="7">
    <source>
        <dbReference type="ARBA" id="ARBA00023077"/>
    </source>
</evidence>
<keyword evidence="10 11" id="KW-0998">Cell outer membrane</keyword>
<evidence type="ECO:0000256" key="8">
    <source>
        <dbReference type="ARBA" id="ARBA00023114"/>
    </source>
</evidence>
<dbReference type="Pfam" id="PF07715">
    <property type="entry name" value="Plug"/>
    <property type="match status" value="1"/>
</dbReference>
<dbReference type="PANTHER" id="PTHR30069:SF53">
    <property type="entry name" value="COLICIN I RECEPTOR-RELATED"/>
    <property type="match status" value="1"/>
</dbReference>
<evidence type="ECO:0000256" key="3">
    <source>
        <dbReference type="ARBA" id="ARBA00022452"/>
    </source>
</evidence>
<proteinExistence type="inferred from homology"/>
<comment type="subcellular location">
    <subcellularLocation>
        <location evidence="1 11">Cell outer membrane</location>
        <topology evidence="1 11">Multi-pass membrane protein</topology>
    </subcellularLocation>
</comment>
<keyword evidence="8" id="KW-0626">Porin</keyword>
<dbReference type="GO" id="GO:0006811">
    <property type="term" value="P:monoatomic ion transport"/>
    <property type="evidence" value="ECO:0007669"/>
    <property type="project" value="UniProtKB-KW"/>
</dbReference>
<dbReference type="GO" id="GO:0009279">
    <property type="term" value="C:cell outer membrane"/>
    <property type="evidence" value="ECO:0007669"/>
    <property type="project" value="UniProtKB-SubCell"/>
</dbReference>
<organism evidence="16 17">
    <name type="scientific">Tahibacter aquaticus</name>
    <dbReference type="NCBI Taxonomy" id="520092"/>
    <lineage>
        <taxon>Bacteria</taxon>
        <taxon>Pseudomonadati</taxon>
        <taxon>Pseudomonadota</taxon>
        <taxon>Gammaproteobacteria</taxon>
        <taxon>Lysobacterales</taxon>
        <taxon>Rhodanobacteraceae</taxon>
        <taxon>Tahibacter</taxon>
    </lineage>
</organism>
<feature type="domain" description="TonB-dependent receptor-like beta-barrel" evidence="14">
    <location>
        <begin position="191"/>
        <end position="590"/>
    </location>
</feature>
<protein>
    <submittedName>
        <fullName evidence="16">Vitamin B12 transporter</fullName>
    </submittedName>
</protein>
<evidence type="ECO:0000256" key="5">
    <source>
        <dbReference type="ARBA" id="ARBA00022729"/>
    </source>
</evidence>
<dbReference type="InterPro" id="IPR010101">
    <property type="entry name" value="B12_transptr_BtuB"/>
</dbReference>
<evidence type="ECO:0000259" key="14">
    <source>
        <dbReference type="Pfam" id="PF00593"/>
    </source>
</evidence>
<name>A0A4V3DLG1_9GAMM</name>
<dbReference type="AlphaFoldDB" id="A0A4V3DLG1"/>
<keyword evidence="17" id="KW-1185">Reference proteome</keyword>
<dbReference type="Gene3D" id="2.170.130.10">
    <property type="entry name" value="TonB-dependent receptor, plug domain"/>
    <property type="match status" value="1"/>
</dbReference>
<dbReference type="RefSeq" id="WP_133820996.1">
    <property type="nucleotide sequence ID" value="NZ_SNZH01000017.1"/>
</dbReference>
<dbReference type="GO" id="GO:0015288">
    <property type="term" value="F:porin activity"/>
    <property type="evidence" value="ECO:0007669"/>
    <property type="project" value="UniProtKB-KW"/>
</dbReference>
<evidence type="ECO:0000256" key="1">
    <source>
        <dbReference type="ARBA" id="ARBA00004571"/>
    </source>
</evidence>
<evidence type="ECO:0000313" key="17">
    <source>
        <dbReference type="Proteomes" id="UP000295293"/>
    </source>
</evidence>
<evidence type="ECO:0000256" key="10">
    <source>
        <dbReference type="ARBA" id="ARBA00023237"/>
    </source>
</evidence>
<dbReference type="Proteomes" id="UP000295293">
    <property type="component" value="Unassembled WGS sequence"/>
</dbReference>
<evidence type="ECO:0000256" key="11">
    <source>
        <dbReference type="PROSITE-ProRule" id="PRU01360"/>
    </source>
</evidence>
<dbReference type="InterPro" id="IPR000531">
    <property type="entry name" value="Beta-barrel_TonB"/>
</dbReference>
<evidence type="ECO:0000256" key="13">
    <source>
        <dbReference type="SAM" id="SignalP"/>
    </source>
</evidence>
<keyword evidence="4 11" id="KW-0812">Transmembrane</keyword>
<gene>
    <name evidence="16" type="ORF">DFR29_11745</name>
</gene>
<sequence>MHRTMLYAAIAALLTLPSAPLLAAPAPHTPELDDVIVTATRTAVTVDESLAPVNVITRADIERLQARSLIDLMRGLPGVSIANNGGPGKATSLFLRGTESDHVLVLIDGIKIGSATAGNVAFQDLPVEQIERIEIVRGPRSSLYGSEAIGGVIQIFTRRGREAGVTPYFSATVGSHNTREATAGVNLNGEQGWLAANLAHADTDSFNSCRGKPSPGGAGCFTYEPDDDPYRNSSASLRGGWRFSDAADIEANVLRAEGRNAYDGSFVNESLYREQVVGGKVHLLLSDSVNFNLIAGSSQDYSDNFSNGVFVSKFDTQRDNYTAQADIGLAKDQLLSVGADYVNDDVDSTTAFAESSRDNTGLFVQYQGKAGRHDFQASVRNDDNEQFGSHTTGGLAWGFAFSDSLRLVANYGTAFKAPTFNELYFPGYGNANLQPESSRSIEIGLRGDGAGGRWDVHLFDTRIDDLIAYDAAIFAPGNVDEARIKGVEASYAVDLAGWALNSSLTLLNPKNVSSGFNDGNVLPRRARQTGRIDLDRRFGDFGVGATVEAAGKRYDDLGNNTRLGGYATLDLRADYAFSPDWLIQGRVSNVADHDYETAAFYNQAGRTYSLTLRYQPKR</sequence>
<dbReference type="SUPFAM" id="SSF56935">
    <property type="entry name" value="Porins"/>
    <property type="match status" value="1"/>
</dbReference>
<feature type="signal peptide" evidence="13">
    <location>
        <begin position="1"/>
        <end position="23"/>
    </location>
</feature>
<dbReference type="InterPro" id="IPR036942">
    <property type="entry name" value="Beta-barrel_TonB_sf"/>
</dbReference>
<dbReference type="GO" id="GO:0046930">
    <property type="term" value="C:pore complex"/>
    <property type="evidence" value="ECO:0007669"/>
    <property type="project" value="UniProtKB-KW"/>
</dbReference>
<keyword evidence="2 11" id="KW-0813">Transport</keyword>
<keyword evidence="3 11" id="KW-1134">Transmembrane beta strand</keyword>
<accession>A0A4V3DLG1</accession>
<evidence type="ECO:0000256" key="12">
    <source>
        <dbReference type="RuleBase" id="RU003357"/>
    </source>
</evidence>
<feature type="domain" description="TonB-dependent receptor plug" evidence="15">
    <location>
        <begin position="47"/>
        <end position="152"/>
    </location>
</feature>
<dbReference type="InterPro" id="IPR037066">
    <property type="entry name" value="Plug_dom_sf"/>
</dbReference>